<protein>
    <submittedName>
        <fullName evidence="2">Uncharacterized protein</fullName>
    </submittedName>
</protein>
<organism evidence="2 3">
    <name type="scientific">Dyella nitratireducens</name>
    <dbReference type="NCBI Taxonomy" id="1849580"/>
    <lineage>
        <taxon>Bacteria</taxon>
        <taxon>Pseudomonadati</taxon>
        <taxon>Pseudomonadota</taxon>
        <taxon>Gammaproteobacteria</taxon>
        <taxon>Lysobacterales</taxon>
        <taxon>Rhodanobacteraceae</taxon>
        <taxon>Dyella</taxon>
    </lineage>
</organism>
<feature type="chain" id="PRO_5046376810" evidence="1">
    <location>
        <begin position="29"/>
        <end position="158"/>
    </location>
</feature>
<keyword evidence="3" id="KW-1185">Reference proteome</keyword>
<name>A0ABQ1FQ49_9GAMM</name>
<dbReference type="RefSeq" id="WP_188793458.1">
    <property type="nucleotide sequence ID" value="NZ_BMJA01000001.1"/>
</dbReference>
<accession>A0ABQ1FQ49</accession>
<dbReference type="Proteomes" id="UP000620046">
    <property type="component" value="Unassembled WGS sequence"/>
</dbReference>
<evidence type="ECO:0000313" key="3">
    <source>
        <dbReference type="Proteomes" id="UP000620046"/>
    </source>
</evidence>
<feature type="signal peptide" evidence="1">
    <location>
        <begin position="1"/>
        <end position="28"/>
    </location>
</feature>
<keyword evidence="1" id="KW-0732">Signal</keyword>
<reference evidence="3" key="1">
    <citation type="journal article" date="2019" name="Int. J. Syst. Evol. Microbiol.">
        <title>The Global Catalogue of Microorganisms (GCM) 10K type strain sequencing project: providing services to taxonomists for standard genome sequencing and annotation.</title>
        <authorList>
            <consortium name="The Broad Institute Genomics Platform"/>
            <consortium name="The Broad Institute Genome Sequencing Center for Infectious Disease"/>
            <person name="Wu L."/>
            <person name="Ma J."/>
        </authorList>
    </citation>
    <scope>NUCLEOTIDE SEQUENCE [LARGE SCALE GENOMIC DNA]</scope>
    <source>
        <strain evidence="3">CGMCC 1.15439</strain>
    </source>
</reference>
<gene>
    <name evidence="2" type="ORF">GCM10010981_13320</name>
</gene>
<sequence length="158" mass="16490">MFDLSSKLLRQSILTTIIALSMTTVATAQNAVPATGLGQAWPNASDVSTNPHYHVYRFERDGIVYIQINDLQGNVHAAIATTAGVTFALPIGADAQNVAVTTGISPTDLTQAVYRDDSLTVTAVPQSDGSVGIMAMALCGDPRHCSGGGIVSQQPLSF</sequence>
<evidence type="ECO:0000256" key="1">
    <source>
        <dbReference type="SAM" id="SignalP"/>
    </source>
</evidence>
<evidence type="ECO:0000313" key="2">
    <source>
        <dbReference type="EMBL" id="GGA26021.1"/>
    </source>
</evidence>
<comment type="caution">
    <text evidence="2">The sequence shown here is derived from an EMBL/GenBank/DDBJ whole genome shotgun (WGS) entry which is preliminary data.</text>
</comment>
<dbReference type="EMBL" id="BMJA01000001">
    <property type="protein sequence ID" value="GGA26021.1"/>
    <property type="molecule type" value="Genomic_DNA"/>
</dbReference>
<proteinExistence type="predicted"/>